<dbReference type="Pfam" id="PF05050">
    <property type="entry name" value="Methyltransf_21"/>
    <property type="match status" value="1"/>
</dbReference>
<feature type="domain" description="Methyltransferase FkbM" evidence="1">
    <location>
        <begin position="145"/>
        <end position="320"/>
    </location>
</feature>
<dbReference type="InterPro" id="IPR006342">
    <property type="entry name" value="FkbM_mtfrase"/>
</dbReference>
<dbReference type="Proteomes" id="UP001234178">
    <property type="component" value="Unassembled WGS sequence"/>
</dbReference>
<comment type="caution">
    <text evidence="2">The sequence shown here is derived from an EMBL/GenBank/DDBJ whole genome shotgun (WGS) entry which is preliminary data.</text>
</comment>
<gene>
    <name evidence="2" type="ORF">OUZ56_014385</name>
</gene>
<evidence type="ECO:0000313" key="2">
    <source>
        <dbReference type="EMBL" id="KAK4025310.1"/>
    </source>
</evidence>
<name>A0ABR0AJN3_9CRUS</name>
<dbReference type="InterPro" id="IPR053202">
    <property type="entry name" value="EGF_Rcpt_Signaling_Reg"/>
</dbReference>
<evidence type="ECO:0000259" key="1">
    <source>
        <dbReference type="Pfam" id="PF05050"/>
    </source>
</evidence>
<sequence>MVTITHRNNQGTFEYRKAESEKKVPIPAVGNQSNVYPTLLPVKAATEELPLKYNLMEEMYGRKWAKTPDKDLSSIDCTVEYANQNKLQQDHPCVVQLIQKNYLVRPALRSVPYQLGNPLLLDPSDGQAKGILRILRNQTNGFFIECGAYDGETLSNTLYMERSLAWTGLLIETDQVSFKALKGRNRKAFTSSVCLSTKPYPMEVVFNATVGSLGAILERYDEQPIPVSTSEKNHLRQEEGSSKSDVPYLYKAQCFPLYSMLIAVGRTQVDYFSLDIEGSELQVLKTIPWHKVDIKTLTVEWNHVLEGETEITRFMESNKFIRFGQISMAFSKEIVFVKDFLADLRQFEDY</sequence>
<organism evidence="2 3">
    <name type="scientific">Daphnia magna</name>
    <dbReference type="NCBI Taxonomy" id="35525"/>
    <lineage>
        <taxon>Eukaryota</taxon>
        <taxon>Metazoa</taxon>
        <taxon>Ecdysozoa</taxon>
        <taxon>Arthropoda</taxon>
        <taxon>Crustacea</taxon>
        <taxon>Branchiopoda</taxon>
        <taxon>Diplostraca</taxon>
        <taxon>Cladocera</taxon>
        <taxon>Anomopoda</taxon>
        <taxon>Daphniidae</taxon>
        <taxon>Daphnia</taxon>
    </lineage>
</organism>
<evidence type="ECO:0000313" key="3">
    <source>
        <dbReference type="Proteomes" id="UP001234178"/>
    </source>
</evidence>
<dbReference type="InterPro" id="IPR029063">
    <property type="entry name" value="SAM-dependent_MTases_sf"/>
</dbReference>
<reference evidence="2 3" key="1">
    <citation type="journal article" date="2023" name="Nucleic Acids Res.">
        <title>The hologenome of Daphnia magna reveals possible DNA methylation and microbiome-mediated evolution of the host genome.</title>
        <authorList>
            <person name="Chaturvedi A."/>
            <person name="Li X."/>
            <person name="Dhandapani V."/>
            <person name="Marshall H."/>
            <person name="Kissane S."/>
            <person name="Cuenca-Cambronero M."/>
            <person name="Asole G."/>
            <person name="Calvet F."/>
            <person name="Ruiz-Romero M."/>
            <person name="Marangio P."/>
            <person name="Guigo R."/>
            <person name="Rago D."/>
            <person name="Mirbahai L."/>
            <person name="Eastwood N."/>
            <person name="Colbourne J.K."/>
            <person name="Zhou J."/>
            <person name="Mallon E."/>
            <person name="Orsini L."/>
        </authorList>
    </citation>
    <scope>NUCLEOTIDE SEQUENCE [LARGE SCALE GENOMIC DNA]</scope>
    <source>
        <strain evidence="2">LRV0_1</strain>
    </source>
</reference>
<proteinExistence type="predicted"/>
<dbReference type="EMBL" id="JAOYFB010000038">
    <property type="protein sequence ID" value="KAK4025310.1"/>
    <property type="molecule type" value="Genomic_DNA"/>
</dbReference>
<dbReference type="Gene3D" id="3.40.50.150">
    <property type="entry name" value="Vaccinia Virus protein VP39"/>
    <property type="match status" value="1"/>
</dbReference>
<dbReference type="PANTHER" id="PTHR34009:SF2">
    <property type="entry name" value="PROTEIN STAR"/>
    <property type="match status" value="1"/>
</dbReference>
<keyword evidence="3" id="KW-1185">Reference proteome</keyword>
<accession>A0ABR0AJN3</accession>
<dbReference type="PANTHER" id="PTHR34009">
    <property type="entry name" value="PROTEIN STAR"/>
    <property type="match status" value="1"/>
</dbReference>
<dbReference type="SUPFAM" id="SSF53335">
    <property type="entry name" value="S-adenosyl-L-methionine-dependent methyltransferases"/>
    <property type="match status" value="1"/>
</dbReference>
<protein>
    <recommendedName>
        <fullName evidence="1">Methyltransferase FkbM domain-containing protein</fullName>
    </recommendedName>
</protein>